<protein>
    <submittedName>
        <fullName evidence="2">Uncharacterized protein</fullName>
    </submittedName>
</protein>
<gene>
    <name evidence="2" type="ORF">SPARVUS_LOCUS15006156</name>
</gene>
<organism evidence="2 3">
    <name type="scientific">Staurois parvus</name>
    <dbReference type="NCBI Taxonomy" id="386267"/>
    <lineage>
        <taxon>Eukaryota</taxon>
        <taxon>Metazoa</taxon>
        <taxon>Chordata</taxon>
        <taxon>Craniata</taxon>
        <taxon>Vertebrata</taxon>
        <taxon>Euteleostomi</taxon>
        <taxon>Amphibia</taxon>
        <taxon>Batrachia</taxon>
        <taxon>Anura</taxon>
        <taxon>Neobatrachia</taxon>
        <taxon>Ranoidea</taxon>
        <taxon>Ranidae</taxon>
        <taxon>Staurois</taxon>
    </lineage>
</organism>
<comment type="caution">
    <text evidence="2">The sequence shown here is derived from an EMBL/GenBank/DDBJ whole genome shotgun (WGS) entry which is preliminary data.</text>
</comment>
<feature type="region of interest" description="Disordered" evidence="1">
    <location>
        <begin position="1"/>
        <end position="24"/>
    </location>
</feature>
<dbReference type="EMBL" id="CATNWA010019609">
    <property type="protein sequence ID" value="CAI9614105.1"/>
    <property type="molecule type" value="Genomic_DNA"/>
</dbReference>
<evidence type="ECO:0000256" key="1">
    <source>
        <dbReference type="SAM" id="MobiDB-lite"/>
    </source>
</evidence>
<keyword evidence="3" id="KW-1185">Reference proteome</keyword>
<proteinExistence type="predicted"/>
<name>A0ABN9GXM3_9NEOB</name>
<dbReference type="Proteomes" id="UP001162483">
    <property type="component" value="Unassembled WGS sequence"/>
</dbReference>
<reference evidence="2" key="1">
    <citation type="submission" date="2023-05" db="EMBL/GenBank/DDBJ databases">
        <authorList>
            <person name="Stuckert A."/>
        </authorList>
    </citation>
    <scope>NUCLEOTIDE SEQUENCE</scope>
</reference>
<evidence type="ECO:0000313" key="2">
    <source>
        <dbReference type="EMBL" id="CAI9614105.1"/>
    </source>
</evidence>
<evidence type="ECO:0000313" key="3">
    <source>
        <dbReference type="Proteomes" id="UP001162483"/>
    </source>
</evidence>
<sequence length="60" mass="7099">MTRDCGHVQEMTRDCGHSAGDDKRDWDNSTGWMTRDCRQYRIDTCRLLETVQGMTRDCRQ</sequence>
<accession>A0ABN9GXM3</accession>